<name>A0A267MEQ2_9FIRM</name>
<dbReference type="Proteomes" id="UP000216024">
    <property type="component" value="Unassembled WGS sequence"/>
</dbReference>
<proteinExistence type="predicted"/>
<gene>
    <name evidence="1" type="ORF">CCE28_17105</name>
</gene>
<dbReference type="OrthoDB" id="5393676at2"/>
<dbReference type="Pfam" id="PF12672">
    <property type="entry name" value="DUF3793"/>
    <property type="match status" value="1"/>
</dbReference>
<dbReference type="RefSeq" id="WP_095134947.1">
    <property type="nucleotide sequence ID" value="NZ_NIBG01000020.1"/>
</dbReference>
<keyword evidence="2" id="KW-1185">Reference proteome</keyword>
<comment type="caution">
    <text evidence="1">The sequence shown here is derived from an EMBL/GenBank/DDBJ whole genome shotgun (WGS) entry which is preliminary data.</text>
</comment>
<reference evidence="1 2" key="1">
    <citation type="submission" date="2017-06" db="EMBL/GenBank/DDBJ databases">
        <title>Draft genome sequence of anaerobic fermentative bacterium Anaeromicrobium sediminis DY2726D isolated from West Pacific Ocean sediments.</title>
        <authorList>
            <person name="Zeng X."/>
        </authorList>
    </citation>
    <scope>NUCLEOTIDE SEQUENCE [LARGE SCALE GENOMIC DNA]</scope>
    <source>
        <strain evidence="1 2">DY2726D</strain>
    </source>
</reference>
<accession>A0A267MEQ2</accession>
<sequence length="196" mass="22511">MNEHKQCFKQNKDPFIQWLVGTLGPVILGVKPSEIMSFKMNDATTNEKIKKIEETFSICKHISYKISYYNGTSIKVLFYNVKSLEKTLKEPRNLKFLASIGYPKKFSLNFFLNHLISKINLGIIPTEIGVFLGYPLKDVIGFMGHPSLKLTKVNGWRIYGDSRISDQRYEEFLQAKKKIRDLLTINNPSTILAITS</sequence>
<dbReference type="EMBL" id="NIBG01000020">
    <property type="protein sequence ID" value="PAB58054.1"/>
    <property type="molecule type" value="Genomic_DNA"/>
</dbReference>
<dbReference type="AlphaFoldDB" id="A0A267MEQ2"/>
<protein>
    <recommendedName>
        <fullName evidence="3">DUF3793 domain-containing protein</fullName>
    </recommendedName>
</protein>
<evidence type="ECO:0008006" key="3">
    <source>
        <dbReference type="Google" id="ProtNLM"/>
    </source>
</evidence>
<evidence type="ECO:0000313" key="1">
    <source>
        <dbReference type="EMBL" id="PAB58054.1"/>
    </source>
</evidence>
<organism evidence="1 2">
    <name type="scientific">Anaeromicrobium sediminis</name>
    <dbReference type="NCBI Taxonomy" id="1478221"/>
    <lineage>
        <taxon>Bacteria</taxon>
        <taxon>Bacillati</taxon>
        <taxon>Bacillota</taxon>
        <taxon>Clostridia</taxon>
        <taxon>Peptostreptococcales</taxon>
        <taxon>Thermotaleaceae</taxon>
        <taxon>Anaeromicrobium</taxon>
    </lineage>
</organism>
<evidence type="ECO:0000313" key="2">
    <source>
        <dbReference type="Proteomes" id="UP000216024"/>
    </source>
</evidence>
<dbReference type="InterPro" id="IPR024523">
    <property type="entry name" value="DUF3793"/>
</dbReference>